<dbReference type="AlphaFoldDB" id="A0A5C0B0C5"/>
<evidence type="ECO:0000313" key="2">
    <source>
        <dbReference type="Proteomes" id="UP000325161"/>
    </source>
</evidence>
<keyword evidence="2" id="KW-1185">Reference proteome</keyword>
<dbReference type="Proteomes" id="UP000325161">
    <property type="component" value="Chromosome"/>
</dbReference>
<name>A0A5C0B0C5_9BURK</name>
<evidence type="ECO:0000313" key="1">
    <source>
        <dbReference type="EMBL" id="QEI07825.1"/>
    </source>
</evidence>
<dbReference type="KEGG" id="pacr:FXN63_19775"/>
<sequence>MQRQTILAGLQISIPNSLQGGGQPFNVLMTSVQLMTDAAGQQIGYPIQQQMPAIAADLTPDVLSAFNEQLLYLGVSLVPIIPEQESFDA</sequence>
<organism evidence="1 2">
    <name type="scientific">Pigmentiphaga aceris</name>
    <dbReference type="NCBI Taxonomy" id="1940612"/>
    <lineage>
        <taxon>Bacteria</taxon>
        <taxon>Pseudomonadati</taxon>
        <taxon>Pseudomonadota</taxon>
        <taxon>Betaproteobacteria</taxon>
        <taxon>Burkholderiales</taxon>
        <taxon>Alcaligenaceae</taxon>
        <taxon>Pigmentiphaga</taxon>
    </lineage>
</organism>
<dbReference type="RefSeq" id="WP_148816872.1">
    <property type="nucleotide sequence ID" value="NZ_CP043046.1"/>
</dbReference>
<dbReference type="EMBL" id="CP043046">
    <property type="protein sequence ID" value="QEI07825.1"/>
    <property type="molecule type" value="Genomic_DNA"/>
</dbReference>
<reference evidence="1 2" key="1">
    <citation type="submission" date="2019-08" db="EMBL/GenBank/DDBJ databases">
        <title>Amphibian skin-associated Pigmentiphaga: genome sequence and occurrence across geography and hosts.</title>
        <authorList>
            <person name="Bletz M.C."/>
            <person name="Bunk B."/>
            <person name="Sproeer C."/>
            <person name="Biwer P."/>
            <person name="Reiter S."/>
            <person name="Rabemananjara F.C.E."/>
            <person name="Schulz S."/>
            <person name="Overmann J."/>
            <person name="Vences M."/>
        </authorList>
    </citation>
    <scope>NUCLEOTIDE SEQUENCE [LARGE SCALE GENOMIC DNA]</scope>
    <source>
        <strain evidence="1 2">Mada1488</strain>
    </source>
</reference>
<accession>A0A5C0B0C5</accession>
<gene>
    <name evidence="1" type="ORF">FXN63_19775</name>
</gene>
<protein>
    <submittedName>
        <fullName evidence="1">Uncharacterized protein</fullName>
    </submittedName>
</protein>
<proteinExistence type="predicted"/>